<protein>
    <recommendedName>
        <fullName evidence="1">Reverse transcriptase domain-containing protein</fullName>
    </recommendedName>
</protein>
<dbReference type="Pfam" id="PF26215">
    <property type="entry name" value="HTH_animal"/>
    <property type="match status" value="1"/>
</dbReference>
<proteinExistence type="predicted"/>
<dbReference type="Proteomes" id="UP000677228">
    <property type="component" value="Unassembled WGS sequence"/>
</dbReference>
<dbReference type="PANTHER" id="PTHR21301:SF10">
    <property type="entry name" value="REVERSE TRANSCRIPTASE DOMAIN-CONTAINING PROTEIN"/>
    <property type="match status" value="1"/>
</dbReference>
<dbReference type="PANTHER" id="PTHR21301">
    <property type="entry name" value="REVERSE TRANSCRIPTASE"/>
    <property type="match status" value="1"/>
</dbReference>
<dbReference type="AlphaFoldDB" id="A0A8S2I7D0"/>
<gene>
    <name evidence="2" type="ORF">OVA965_LOCUS12015</name>
    <name evidence="3" type="ORF">TMI583_LOCUS12019</name>
</gene>
<dbReference type="Pfam" id="PF00078">
    <property type="entry name" value="RVT_1"/>
    <property type="match status" value="1"/>
</dbReference>
<evidence type="ECO:0000313" key="3">
    <source>
        <dbReference type="EMBL" id="CAF3722760.1"/>
    </source>
</evidence>
<comment type="caution">
    <text evidence="3">The sequence shown here is derived from an EMBL/GenBank/DDBJ whole genome shotgun (WGS) entry which is preliminary data.</text>
</comment>
<dbReference type="EMBL" id="CAJNOK010004748">
    <property type="protein sequence ID" value="CAF0948314.1"/>
    <property type="molecule type" value="Genomic_DNA"/>
</dbReference>
<organism evidence="3 4">
    <name type="scientific">Didymodactylos carnosus</name>
    <dbReference type="NCBI Taxonomy" id="1234261"/>
    <lineage>
        <taxon>Eukaryota</taxon>
        <taxon>Metazoa</taxon>
        <taxon>Spiralia</taxon>
        <taxon>Gnathifera</taxon>
        <taxon>Rotifera</taxon>
        <taxon>Eurotatoria</taxon>
        <taxon>Bdelloidea</taxon>
        <taxon>Philodinida</taxon>
        <taxon>Philodinidae</taxon>
        <taxon>Didymodactylos</taxon>
    </lineage>
</organism>
<dbReference type="InterPro" id="IPR043502">
    <property type="entry name" value="DNA/RNA_pol_sf"/>
</dbReference>
<dbReference type="PROSITE" id="PS50878">
    <property type="entry name" value="RT_POL"/>
    <property type="match status" value="1"/>
</dbReference>
<dbReference type="SUPFAM" id="SSF56672">
    <property type="entry name" value="DNA/RNA polymerases"/>
    <property type="match status" value="1"/>
</dbReference>
<dbReference type="InterPro" id="IPR058912">
    <property type="entry name" value="HTH_animal"/>
</dbReference>
<evidence type="ECO:0000313" key="4">
    <source>
        <dbReference type="Proteomes" id="UP000682733"/>
    </source>
</evidence>
<feature type="domain" description="Reverse transcriptase" evidence="1">
    <location>
        <begin position="279"/>
        <end position="557"/>
    </location>
</feature>
<evidence type="ECO:0000259" key="1">
    <source>
        <dbReference type="PROSITE" id="PS50878"/>
    </source>
</evidence>
<name>A0A8S2I7D0_9BILA</name>
<evidence type="ECO:0000313" key="2">
    <source>
        <dbReference type="EMBL" id="CAF0948314.1"/>
    </source>
</evidence>
<sequence length="872" mass="102186">MSSLVCLKLLGLMKKKKIHFIKLINLYEHNYFMKLCKNSNVIPHGFKIKTSKFGVWNANAICTVASIKLMNGVIRKNYSGINKLTKLISDIDKQIQEIPYDLNDLPIWCRHIEIIGRRIRQNIKRRLYRKWCKLVNETEKEKEESAVTNNNISMTESNVIDLTTRKMKEQELSVLEKGLNFIPTRKINTTKYVAKIIAAVEAGTYNRSVSEREDIVSEVKRVVQLYLDRYLELGFRNLSKAQLEGVRSLKSDDSIIVIPADKGKKVVVMNTEDYIKKVEDKLKTDVHKIMENNPFKTIKKKFEILLSELVGKKEMEKETMDYLLNNNNIPFVRGQVKVHKVDNPMRLIVSMRDTMYSNLSKYLTKITKSLADKVRPIKNTQDFIQKLYKVKIKENCSLAKLDVSDMFTSIDRKKVLNTLDKLLDLDEDWKTKTALSKESLIRLFQFIIENVIFQFRDIMYYQSKGLPMGLSVSPFLADIIINEFLEKYWDFQKYPYSGLARYVDDFFIVSELSESQIKCLVDDFNNLNESLKFEFEYQKNDSISFLDVQINVIKDKLCLETNWYMKPTASKRLLNYESDHSMAIKKNIAMNMIKRIQIANNGNDNENDMHILRHMLANSGYPLNLIKKIFREVEKQKINKEEKKKVSNEVQSKSSVIVIPHLNKVTEQLRHILKKFNVKIYTKCNPSIGYMVNKCKRIAQNNKNKNNENNYIKAGEFAVYGLPCECGDLYVGETISFFHRIKKHKTNLKNFDIERSELVKHNYTNAGCSIKFKESVIFDNEVNVFRRRKLESVYSIVNRSYNRCQKISSQWASMLKKWVKPRTGKIFFPIDENKEKEKPHSTTLKTNIVKPRTNKYYYLRENPAKTKRFEIG</sequence>
<accession>A0A8S2I7D0</accession>
<dbReference type="Proteomes" id="UP000682733">
    <property type="component" value="Unassembled WGS sequence"/>
</dbReference>
<dbReference type="InterPro" id="IPR000477">
    <property type="entry name" value="RT_dom"/>
</dbReference>
<dbReference type="EMBL" id="CAJOBA010004753">
    <property type="protein sequence ID" value="CAF3722760.1"/>
    <property type="molecule type" value="Genomic_DNA"/>
</dbReference>
<reference evidence="3" key="1">
    <citation type="submission" date="2021-02" db="EMBL/GenBank/DDBJ databases">
        <authorList>
            <person name="Nowell W R."/>
        </authorList>
    </citation>
    <scope>NUCLEOTIDE SEQUENCE</scope>
</reference>